<sequence>MVSRRQVLTAAGAGIGIGVAGVGVNESLHRGKVWEKWIRGRRDGENDDLHVVIADTTTQSPYVTERFEDADVFTRSEERAPVVTEETKATLQDHYDGLEYGVIVSTTGERQIREGGTVSREAFNDVQIFDEATAVAARGRFRLL</sequence>
<reference evidence="1 2" key="1">
    <citation type="journal article" date="2019" name="Nat. Commun.">
        <title>A new type of DNA phosphorothioation-based antiviral system in archaea.</title>
        <authorList>
            <person name="Xiong L."/>
            <person name="Liu S."/>
            <person name="Chen S."/>
            <person name="Xiao Y."/>
            <person name="Zhu B."/>
            <person name="Gao Y."/>
            <person name="Zhang Y."/>
            <person name="Chen B."/>
            <person name="Luo J."/>
            <person name="Deng Z."/>
            <person name="Chen X."/>
            <person name="Wang L."/>
            <person name="Chen S."/>
        </authorList>
    </citation>
    <scope>NUCLEOTIDE SEQUENCE [LARGE SCALE GENOMIC DNA]</scope>
    <source>
        <strain evidence="1 2">JCM 10635</strain>
    </source>
</reference>
<dbReference type="Proteomes" id="UP000296822">
    <property type="component" value="Chromosome"/>
</dbReference>
<dbReference type="GeneID" id="39851897"/>
<evidence type="ECO:0000313" key="2">
    <source>
        <dbReference type="Proteomes" id="UP000296822"/>
    </source>
</evidence>
<name>A0A4D6HMK2_9EURY</name>
<dbReference type="EMBL" id="CP031305">
    <property type="protein sequence ID" value="QCC55050.1"/>
    <property type="molecule type" value="Genomic_DNA"/>
</dbReference>
<evidence type="ECO:0000313" key="1">
    <source>
        <dbReference type="EMBL" id="QCC55050.1"/>
    </source>
</evidence>
<proteinExistence type="predicted"/>
<gene>
    <name evidence="1" type="ORF">DV706_11570</name>
</gene>
<accession>A0A4D6HMK2</accession>
<dbReference type="AlphaFoldDB" id="A0A4D6HMK2"/>
<organism evidence="1 2">
    <name type="scientific">Natronorubrum bangense</name>
    <dbReference type="NCBI Taxonomy" id="61858"/>
    <lineage>
        <taxon>Archaea</taxon>
        <taxon>Methanobacteriati</taxon>
        <taxon>Methanobacteriota</taxon>
        <taxon>Stenosarchaea group</taxon>
        <taxon>Halobacteria</taxon>
        <taxon>Halobacteriales</taxon>
        <taxon>Natrialbaceae</taxon>
        <taxon>Natronorubrum</taxon>
    </lineage>
</organism>
<dbReference type="KEGG" id="nbg:DV706_11570"/>
<dbReference type="RefSeq" id="WP_006064241.1">
    <property type="nucleotide sequence ID" value="NZ_CP031305.1"/>
</dbReference>
<protein>
    <submittedName>
        <fullName evidence="1">Uncharacterized protein</fullName>
    </submittedName>
</protein>